<accession>A0A9N7TLJ0</accession>
<gene>
    <name evidence="1" type="ORF">PLEPLA_LOCUS1854</name>
</gene>
<dbReference type="Proteomes" id="UP001153269">
    <property type="component" value="Unassembled WGS sequence"/>
</dbReference>
<organism evidence="1 2">
    <name type="scientific">Pleuronectes platessa</name>
    <name type="common">European plaice</name>
    <dbReference type="NCBI Taxonomy" id="8262"/>
    <lineage>
        <taxon>Eukaryota</taxon>
        <taxon>Metazoa</taxon>
        <taxon>Chordata</taxon>
        <taxon>Craniata</taxon>
        <taxon>Vertebrata</taxon>
        <taxon>Euteleostomi</taxon>
        <taxon>Actinopterygii</taxon>
        <taxon>Neopterygii</taxon>
        <taxon>Teleostei</taxon>
        <taxon>Neoteleostei</taxon>
        <taxon>Acanthomorphata</taxon>
        <taxon>Carangaria</taxon>
        <taxon>Pleuronectiformes</taxon>
        <taxon>Pleuronectoidei</taxon>
        <taxon>Pleuronectidae</taxon>
        <taxon>Pleuronectes</taxon>
    </lineage>
</organism>
<keyword evidence="2" id="KW-1185">Reference proteome</keyword>
<evidence type="ECO:0000313" key="1">
    <source>
        <dbReference type="EMBL" id="CAB1414149.1"/>
    </source>
</evidence>
<reference evidence="1" key="1">
    <citation type="submission" date="2020-03" db="EMBL/GenBank/DDBJ databases">
        <authorList>
            <person name="Weist P."/>
        </authorList>
    </citation>
    <scope>NUCLEOTIDE SEQUENCE</scope>
</reference>
<sequence>MMRTRLWNQVEREQIRTRPEFESRQLVLIYDPEGGGARSRRRTRRPEHTQLVADELETTDVWISCEPALKGLWRKSMVCFSPIPREPEVHRLGSMPLREQSAGLTCHVTTGSAPEDQSEDEDDVTLLRQTSWESSGASRNFSMWTKTNLEKSSWLLRRPAPLRPDAPYLVKLCDNSTHRPSEEAGLCAALDLPELQSVFLLQGGSGLESKLNLWLTELHDSRDRSVEPVFPKKKKMRGRHSVVPLSVSVRVTRIQCEVESVRTSGGFICHLHSFICVSSHSAADEMNLGGAWTLIGGDHVTDMPQMPG</sequence>
<proteinExistence type="predicted"/>
<dbReference type="AlphaFoldDB" id="A0A9N7TLJ0"/>
<name>A0A9N7TLJ0_PLEPL</name>
<dbReference type="EMBL" id="CADEAL010000091">
    <property type="protein sequence ID" value="CAB1414149.1"/>
    <property type="molecule type" value="Genomic_DNA"/>
</dbReference>
<comment type="caution">
    <text evidence="1">The sequence shown here is derived from an EMBL/GenBank/DDBJ whole genome shotgun (WGS) entry which is preliminary data.</text>
</comment>
<evidence type="ECO:0000313" key="2">
    <source>
        <dbReference type="Proteomes" id="UP001153269"/>
    </source>
</evidence>
<protein>
    <submittedName>
        <fullName evidence="1">Uncharacterized protein</fullName>
    </submittedName>
</protein>